<dbReference type="EMBL" id="KN817586">
    <property type="protein sequence ID" value="KJA18627.1"/>
    <property type="molecule type" value="Genomic_DNA"/>
</dbReference>
<feature type="compositionally biased region" description="Low complexity" evidence="1">
    <location>
        <begin position="225"/>
        <end position="237"/>
    </location>
</feature>
<feature type="region of interest" description="Disordered" evidence="1">
    <location>
        <begin position="214"/>
        <end position="242"/>
    </location>
</feature>
<proteinExistence type="predicted"/>
<organism evidence="2 3">
    <name type="scientific">Hypholoma sublateritium (strain FD-334 SS-4)</name>
    <dbReference type="NCBI Taxonomy" id="945553"/>
    <lineage>
        <taxon>Eukaryota</taxon>
        <taxon>Fungi</taxon>
        <taxon>Dikarya</taxon>
        <taxon>Basidiomycota</taxon>
        <taxon>Agaricomycotina</taxon>
        <taxon>Agaricomycetes</taxon>
        <taxon>Agaricomycetidae</taxon>
        <taxon>Agaricales</taxon>
        <taxon>Agaricineae</taxon>
        <taxon>Strophariaceae</taxon>
        <taxon>Hypholoma</taxon>
    </lineage>
</organism>
<evidence type="ECO:0000313" key="3">
    <source>
        <dbReference type="Proteomes" id="UP000054270"/>
    </source>
</evidence>
<protein>
    <submittedName>
        <fullName evidence="2">Uncharacterized protein</fullName>
    </submittedName>
</protein>
<dbReference type="Proteomes" id="UP000054270">
    <property type="component" value="Unassembled WGS sequence"/>
</dbReference>
<evidence type="ECO:0000313" key="2">
    <source>
        <dbReference type="EMBL" id="KJA18627.1"/>
    </source>
</evidence>
<keyword evidence="3" id="KW-1185">Reference proteome</keyword>
<dbReference type="STRING" id="945553.A0A0D2KVF3"/>
<evidence type="ECO:0000256" key="1">
    <source>
        <dbReference type="SAM" id="MobiDB-lite"/>
    </source>
</evidence>
<accession>A0A0D2KVF3</accession>
<name>A0A0D2KVF3_HYPSF</name>
<dbReference type="AlphaFoldDB" id="A0A0D2KVF3"/>
<sequence length="386" mass="40450">MAFTESIENAARFLTRPLILAVSPVRVAALQVVLRSTLHAACTGAPLILPFAPNRLPPRPVYAAAIGAGVSWADWMSLLAPREFALVITPCSIRAEYVGLRPHTVVIWADRTPAPASAPSTKWSPATRPATAAENVRISKFGQQLQATVASARARAQTRTLAQQLLDATHDADTAELFGRLARSHAGILSPSPTRATFSPTGVAPRVPFASLPSPLSAPAPRTPSPTASSRPSSRSSMFSDGEESVSSVSSVAECDAIEVKAAAPPAGRVFVAPHHAPVSFVPGARARAERASQTLPLVPLFVEEPETTSVVINANKKDITKYLYQGGVSTVLTGGVMLGAAPTAKSAPVRAAIPHYRAPTGVRATRHTQNIAATSSSWRIAAARA</sequence>
<dbReference type="OrthoDB" id="19928at2759"/>
<gene>
    <name evidence="2" type="ORF">HYPSUDRAFT_44987</name>
</gene>
<reference evidence="3" key="1">
    <citation type="submission" date="2014-04" db="EMBL/GenBank/DDBJ databases">
        <title>Evolutionary Origins and Diversification of the Mycorrhizal Mutualists.</title>
        <authorList>
            <consortium name="DOE Joint Genome Institute"/>
            <consortium name="Mycorrhizal Genomics Consortium"/>
            <person name="Kohler A."/>
            <person name="Kuo A."/>
            <person name="Nagy L.G."/>
            <person name="Floudas D."/>
            <person name="Copeland A."/>
            <person name="Barry K.W."/>
            <person name="Cichocki N."/>
            <person name="Veneault-Fourrey C."/>
            <person name="LaButti K."/>
            <person name="Lindquist E.A."/>
            <person name="Lipzen A."/>
            <person name="Lundell T."/>
            <person name="Morin E."/>
            <person name="Murat C."/>
            <person name="Riley R."/>
            <person name="Ohm R."/>
            <person name="Sun H."/>
            <person name="Tunlid A."/>
            <person name="Henrissat B."/>
            <person name="Grigoriev I.V."/>
            <person name="Hibbett D.S."/>
            <person name="Martin F."/>
        </authorList>
    </citation>
    <scope>NUCLEOTIDE SEQUENCE [LARGE SCALE GENOMIC DNA]</scope>
    <source>
        <strain evidence="3">FD-334 SS-4</strain>
    </source>
</reference>